<dbReference type="InterPro" id="IPR006036">
    <property type="entry name" value="K_uptake_TrkA"/>
</dbReference>
<evidence type="ECO:0000256" key="6">
    <source>
        <dbReference type="ARBA" id="ARBA00022538"/>
    </source>
</evidence>
<dbReference type="SUPFAM" id="SSF51735">
    <property type="entry name" value="NAD(P)-binding Rossmann-fold domains"/>
    <property type="match status" value="1"/>
</dbReference>
<feature type="transmembrane region" description="Helical" evidence="12">
    <location>
        <begin position="368"/>
        <end position="388"/>
    </location>
</feature>
<reference evidence="14" key="2">
    <citation type="submission" date="2023-01" db="EMBL/GenBank/DDBJ databases">
        <title>Draft genome sequence of Algimonas ampicilliniresistens strain NBRC 108219.</title>
        <authorList>
            <person name="Sun Q."/>
            <person name="Mori K."/>
        </authorList>
    </citation>
    <scope>NUCLEOTIDE SEQUENCE</scope>
    <source>
        <strain evidence="14">NBRC 108219</strain>
    </source>
</reference>
<feature type="transmembrane region" description="Helical" evidence="12">
    <location>
        <begin position="55"/>
        <end position="74"/>
    </location>
</feature>
<feature type="domain" description="RCK N-terminal" evidence="13">
    <location>
        <begin position="411"/>
        <end position="527"/>
    </location>
</feature>
<proteinExistence type="inferred from homology"/>
<evidence type="ECO:0000256" key="2">
    <source>
        <dbReference type="ARBA" id="ARBA00005551"/>
    </source>
</evidence>
<evidence type="ECO:0000256" key="11">
    <source>
        <dbReference type="ARBA" id="ARBA00023136"/>
    </source>
</evidence>
<dbReference type="Gene3D" id="1.20.1530.20">
    <property type="match status" value="1"/>
</dbReference>
<evidence type="ECO:0000313" key="14">
    <source>
        <dbReference type="EMBL" id="GLQ22632.1"/>
    </source>
</evidence>
<evidence type="ECO:0000256" key="5">
    <source>
        <dbReference type="ARBA" id="ARBA00022475"/>
    </source>
</evidence>
<organism evidence="14 15">
    <name type="scientific">Algimonas ampicilliniresistens</name>
    <dbReference type="NCBI Taxonomy" id="1298735"/>
    <lineage>
        <taxon>Bacteria</taxon>
        <taxon>Pseudomonadati</taxon>
        <taxon>Pseudomonadota</taxon>
        <taxon>Alphaproteobacteria</taxon>
        <taxon>Maricaulales</taxon>
        <taxon>Robiginitomaculaceae</taxon>
        <taxon>Algimonas</taxon>
    </lineage>
</organism>
<feature type="transmembrane region" description="Helical" evidence="12">
    <location>
        <begin position="6"/>
        <end position="22"/>
    </location>
</feature>
<comment type="similarity">
    <text evidence="2">Belongs to the monovalent cation:proton antiporter 2 (CPA2) transporter (TC 2.A.37) family.</text>
</comment>
<comment type="caution">
    <text evidence="14">The sequence shown here is derived from an EMBL/GenBank/DDBJ whole genome shotgun (WGS) entry which is preliminary data.</text>
</comment>
<evidence type="ECO:0000256" key="3">
    <source>
        <dbReference type="ARBA" id="ARBA00022448"/>
    </source>
</evidence>
<evidence type="ECO:0000256" key="7">
    <source>
        <dbReference type="ARBA" id="ARBA00022692"/>
    </source>
</evidence>
<keyword evidence="4" id="KW-0050">Antiport</keyword>
<evidence type="ECO:0000313" key="15">
    <source>
        <dbReference type="Proteomes" id="UP001161391"/>
    </source>
</evidence>
<dbReference type="EMBL" id="BSNK01000001">
    <property type="protein sequence ID" value="GLQ22632.1"/>
    <property type="molecule type" value="Genomic_DNA"/>
</dbReference>
<dbReference type="InterPro" id="IPR038770">
    <property type="entry name" value="Na+/solute_symporter_sf"/>
</dbReference>
<evidence type="ECO:0000256" key="10">
    <source>
        <dbReference type="ARBA" id="ARBA00023065"/>
    </source>
</evidence>
<reference evidence="14" key="1">
    <citation type="journal article" date="2014" name="Int. J. Syst. Evol. Microbiol.">
        <title>Complete genome of a new Firmicutes species belonging to the dominant human colonic microbiota ('Ruminococcus bicirculans') reveals two chromosomes and a selective capacity to utilize plant glucans.</title>
        <authorList>
            <consortium name="NISC Comparative Sequencing Program"/>
            <person name="Wegmann U."/>
            <person name="Louis P."/>
            <person name="Goesmann A."/>
            <person name="Henrissat B."/>
            <person name="Duncan S.H."/>
            <person name="Flint H.J."/>
        </authorList>
    </citation>
    <scope>NUCLEOTIDE SEQUENCE</scope>
    <source>
        <strain evidence="14">NBRC 108219</strain>
    </source>
</reference>
<dbReference type="InterPro" id="IPR006153">
    <property type="entry name" value="Cation/H_exchanger_TM"/>
</dbReference>
<evidence type="ECO:0000256" key="4">
    <source>
        <dbReference type="ARBA" id="ARBA00022449"/>
    </source>
</evidence>
<dbReference type="Proteomes" id="UP001161391">
    <property type="component" value="Unassembled WGS sequence"/>
</dbReference>
<dbReference type="PANTHER" id="PTHR46157">
    <property type="entry name" value="K(+) EFFLUX ANTIPORTER 3, CHLOROPLASTIC"/>
    <property type="match status" value="1"/>
</dbReference>
<feature type="transmembrane region" description="Helical" evidence="12">
    <location>
        <begin position="336"/>
        <end position="356"/>
    </location>
</feature>
<feature type="transmembrane region" description="Helical" evidence="12">
    <location>
        <begin position="31"/>
        <end position="49"/>
    </location>
</feature>
<keyword evidence="3" id="KW-0813">Transport</keyword>
<dbReference type="PROSITE" id="PS51201">
    <property type="entry name" value="RCK_N"/>
    <property type="match status" value="1"/>
</dbReference>
<comment type="subcellular location">
    <subcellularLocation>
        <location evidence="1">Membrane</location>
        <topology evidence="1">Multi-pass membrane protein</topology>
    </subcellularLocation>
</comment>
<keyword evidence="9 12" id="KW-1133">Transmembrane helix</keyword>
<evidence type="ECO:0000256" key="8">
    <source>
        <dbReference type="ARBA" id="ARBA00022958"/>
    </source>
</evidence>
<dbReference type="InterPro" id="IPR036291">
    <property type="entry name" value="NAD(P)-bd_dom_sf"/>
</dbReference>
<accession>A0ABQ5V6C7</accession>
<keyword evidence="7 12" id="KW-0812">Transmembrane</keyword>
<dbReference type="PRINTS" id="PR00335">
    <property type="entry name" value="KUPTAKETRKA"/>
</dbReference>
<gene>
    <name evidence="14" type="primary">kefB</name>
    <name evidence="14" type="ORF">GCM10007853_05060</name>
</gene>
<evidence type="ECO:0000256" key="9">
    <source>
        <dbReference type="ARBA" id="ARBA00022989"/>
    </source>
</evidence>
<keyword evidence="6" id="KW-0633">Potassium transport</keyword>
<keyword evidence="15" id="KW-1185">Reference proteome</keyword>
<dbReference type="Pfam" id="PF02254">
    <property type="entry name" value="TrkA_N"/>
    <property type="match status" value="1"/>
</dbReference>
<feature type="transmembrane region" description="Helical" evidence="12">
    <location>
        <begin position="192"/>
        <end position="213"/>
    </location>
</feature>
<protein>
    <submittedName>
        <fullName evidence="14">Potassium transporter</fullName>
    </submittedName>
</protein>
<keyword evidence="10" id="KW-0406">Ion transport</keyword>
<evidence type="ECO:0000256" key="12">
    <source>
        <dbReference type="SAM" id="Phobius"/>
    </source>
</evidence>
<evidence type="ECO:0000256" key="1">
    <source>
        <dbReference type="ARBA" id="ARBA00004141"/>
    </source>
</evidence>
<feature type="transmembrane region" description="Helical" evidence="12">
    <location>
        <begin position="305"/>
        <end position="324"/>
    </location>
</feature>
<name>A0ABQ5V6C7_9PROT</name>
<dbReference type="NCBIfam" id="TIGR00932">
    <property type="entry name" value="2a37"/>
    <property type="match status" value="1"/>
</dbReference>
<keyword evidence="8" id="KW-0630">Potassium</keyword>
<feature type="transmembrane region" description="Helical" evidence="12">
    <location>
        <begin position="151"/>
        <end position="172"/>
    </location>
</feature>
<dbReference type="InterPro" id="IPR004771">
    <property type="entry name" value="K/H_exchanger"/>
</dbReference>
<feature type="transmembrane region" description="Helical" evidence="12">
    <location>
        <begin position="115"/>
        <end position="131"/>
    </location>
</feature>
<keyword evidence="5" id="KW-1003">Cell membrane</keyword>
<keyword evidence="11 12" id="KW-0472">Membrane</keyword>
<dbReference type="Pfam" id="PF00999">
    <property type="entry name" value="Na_H_Exchanger"/>
    <property type="match status" value="1"/>
</dbReference>
<dbReference type="Gene3D" id="3.40.50.720">
    <property type="entry name" value="NAD(P)-binding Rossmann-like Domain"/>
    <property type="match status" value="1"/>
</dbReference>
<feature type="transmembrane region" description="Helical" evidence="12">
    <location>
        <begin position="86"/>
        <end position="109"/>
    </location>
</feature>
<evidence type="ECO:0000259" key="13">
    <source>
        <dbReference type="PROSITE" id="PS51201"/>
    </source>
</evidence>
<sequence>MDGSFLLSVFIFLCAACVLVPISKLSGLGSVIGYLIAGVLIGPSVLGLITDPITILHFAEFGVVMMLFLIGLELQPRKLWAMRVKLLGLGGSQVGLTMIAIAGIAMIAGFSTGEAFAVGMALALSSTAIALQTLQHRRLMAEPEGQNGFSVLLFQDVIVIAMIAMMPILATMTPFEGVASDYGSEPHGPTGIWLGVATIGVFVGMFLGGRYLLTPLFRIIARSEVRETFTAVSLLLVVGSALLMNWLGLSPALGAFIAGMVLADSEYRHQLERDIEPFKALLLGLFFISVGMSLDLFFIASEPVLVIGLVIGLMALKFIILMGVGKMFGLARKPRLFFSALLCQAGEFGFVIFTFATTEGAIRPETASVLTAVIALSMALTPLILLLFDRMVLPRFNVASSTTGESPVNQHHPVIILGYGRIGQIIGRLLEAQGIPTTLIDNNGDHIEFLKQFHHRVFYGDATDMELLRLAGAKDASIIVVAIANNTELVREIKAEYPHAKLIVRARGRPHLFDLLAEEVHFAERETVRGALALGEAVLMAMGVNEEEAEMLAQRFLELDFENIQQTYHLRGDMGALAEQSEKARALLKETLEEELKQRRTGKL</sequence>
<dbReference type="PANTHER" id="PTHR46157:SF4">
    <property type="entry name" value="K(+) EFFLUX ANTIPORTER 3, CHLOROPLASTIC"/>
    <property type="match status" value="1"/>
</dbReference>
<dbReference type="InterPro" id="IPR003148">
    <property type="entry name" value="RCK_N"/>
</dbReference>